<reference evidence="2" key="1">
    <citation type="submission" date="2010-08" db="EMBL/GenBank/DDBJ databases">
        <authorList>
            <consortium name="Caenorhabditis japonica Sequencing Consortium"/>
            <person name="Wilson R.K."/>
        </authorList>
    </citation>
    <scope>NUCLEOTIDE SEQUENCE [LARGE SCALE GENOMIC DNA]</scope>
    <source>
        <strain evidence="2">DF5081</strain>
    </source>
</reference>
<name>A0A8R1EN33_CAEJA</name>
<sequence length="93" mass="10280">MNLNYDASTITNQYYPPPSCSTNFAPPPGYPPLNAGYTPNVNYPQLYQQPQYSNVNYGYYPGQSMVTGYGNNGQSTSGYQEFNGMYSAANQFA</sequence>
<evidence type="ECO:0000313" key="2">
    <source>
        <dbReference type="Proteomes" id="UP000005237"/>
    </source>
</evidence>
<organism evidence="1 2">
    <name type="scientific">Caenorhabditis japonica</name>
    <dbReference type="NCBI Taxonomy" id="281687"/>
    <lineage>
        <taxon>Eukaryota</taxon>
        <taxon>Metazoa</taxon>
        <taxon>Ecdysozoa</taxon>
        <taxon>Nematoda</taxon>
        <taxon>Chromadorea</taxon>
        <taxon>Rhabditida</taxon>
        <taxon>Rhabditina</taxon>
        <taxon>Rhabditomorpha</taxon>
        <taxon>Rhabditoidea</taxon>
        <taxon>Rhabditidae</taxon>
        <taxon>Peloderinae</taxon>
        <taxon>Caenorhabditis</taxon>
    </lineage>
</organism>
<dbReference type="Proteomes" id="UP000005237">
    <property type="component" value="Unassembled WGS sequence"/>
</dbReference>
<keyword evidence="2" id="KW-1185">Reference proteome</keyword>
<proteinExistence type="predicted"/>
<accession>A0A8R1EN33</accession>
<evidence type="ECO:0000313" key="1">
    <source>
        <dbReference type="EnsemblMetazoa" id="CJA39079.1"/>
    </source>
</evidence>
<dbReference type="EnsemblMetazoa" id="CJA39079.1">
    <property type="protein sequence ID" value="CJA39079.1"/>
    <property type="gene ID" value="WBGene00214926"/>
</dbReference>
<protein>
    <submittedName>
        <fullName evidence="1">Uncharacterized protein</fullName>
    </submittedName>
</protein>
<reference evidence="1" key="2">
    <citation type="submission" date="2022-06" db="UniProtKB">
        <authorList>
            <consortium name="EnsemblMetazoa"/>
        </authorList>
    </citation>
    <scope>IDENTIFICATION</scope>
    <source>
        <strain evidence="1">DF5081</strain>
    </source>
</reference>
<dbReference type="AlphaFoldDB" id="A0A8R1EN33"/>